<dbReference type="InterPro" id="IPR053137">
    <property type="entry name" value="NLR-like"/>
</dbReference>
<name>A0ABQ8R852_FUSEQ</name>
<dbReference type="InterPro" id="IPR027417">
    <property type="entry name" value="P-loop_NTPase"/>
</dbReference>
<evidence type="ECO:0000313" key="4">
    <source>
        <dbReference type="EMBL" id="KAJ4128988.1"/>
    </source>
</evidence>
<feature type="coiled-coil region" evidence="1">
    <location>
        <begin position="24"/>
        <end position="58"/>
    </location>
</feature>
<dbReference type="PANTHER" id="PTHR46082">
    <property type="entry name" value="ATP/GTP-BINDING PROTEIN-RELATED"/>
    <property type="match status" value="1"/>
</dbReference>
<evidence type="ECO:0000256" key="2">
    <source>
        <dbReference type="SAM" id="MobiDB-lite"/>
    </source>
</evidence>
<feature type="compositionally biased region" description="Acidic residues" evidence="2">
    <location>
        <begin position="471"/>
        <end position="481"/>
    </location>
</feature>
<proteinExistence type="predicted"/>
<dbReference type="Pfam" id="PF00931">
    <property type="entry name" value="NB-ARC"/>
    <property type="match status" value="1"/>
</dbReference>
<feature type="compositionally biased region" description="Low complexity" evidence="2">
    <location>
        <begin position="501"/>
        <end position="512"/>
    </location>
</feature>
<evidence type="ECO:0000313" key="5">
    <source>
        <dbReference type="Proteomes" id="UP001152024"/>
    </source>
</evidence>
<dbReference type="InterPro" id="IPR011990">
    <property type="entry name" value="TPR-like_helical_dom_sf"/>
</dbReference>
<dbReference type="Pfam" id="PF13424">
    <property type="entry name" value="TPR_12"/>
    <property type="match status" value="2"/>
</dbReference>
<dbReference type="Pfam" id="PF13374">
    <property type="entry name" value="TPR_10"/>
    <property type="match status" value="3"/>
</dbReference>
<dbReference type="Gene3D" id="1.25.40.10">
    <property type="entry name" value="Tetratricopeptide repeat domain"/>
    <property type="match status" value="2"/>
</dbReference>
<accession>A0ABQ8R852</accession>
<dbReference type="PANTHER" id="PTHR46082:SF6">
    <property type="entry name" value="AAA+ ATPASE DOMAIN-CONTAINING PROTEIN-RELATED"/>
    <property type="match status" value="1"/>
</dbReference>
<gene>
    <name evidence="4" type="ORF">NW768_007514</name>
</gene>
<feature type="region of interest" description="Disordered" evidence="2">
    <location>
        <begin position="471"/>
        <end position="519"/>
    </location>
</feature>
<comment type="caution">
    <text evidence="4">The sequence shown here is derived from an EMBL/GenBank/DDBJ whole genome shotgun (WGS) entry which is preliminary data.</text>
</comment>
<keyword evidence="5" id="KW-1185">Reference proteome</keyword>
<evidence type="ECO:0000259" key="3">
    <source>
        <dbReference type="Pfam" id="PF00931"/>
    </source>
</evidence>
<feature type="domain" description="NB-ARC" evidence="3">
    <location>
        <begin position="197"/>
        <end position="349"/>
    </location>
</feature>
<dbReference type="SUPFAM" id="SSF52540">
    <property type="entry name" value="P-loop containing nucleoside triphosphate hydrolases"/>
    <property type="match status" value="1"/>
</dbReference>
<organism evidence="4 5">
    <name type="scientific">Fusarium equiseti</name>
    <name type="common">Fusarium scirpi</name>
    <dbReference type="NCBI Taxonomy" id="61235"/>
    <lineage>
        <taxon>Eukaryota</taxon>
        <taxon>Fungi</taxon>
        <taxon>Dikarya</taxon>
        <taxon>Ascomycota</taxon>
        <taxon>Pezizomycotina</taxon>
        <taxon>Sordariomycetes</taxon>
        <taxon>Hypocreomycetidae</taxon>
        <taxon>Hypocreales</taxon>
        <taxon>Nectriaceae</taxon>
        <taxon>Fusarium</taxon>
        <taxon>Fusarium incarnatum-equiseti species complex</taxon>
    </lineage>
</organism>
<dbReference type="Gene3D" id="3.40.50.300">
    <property type="entry name" value="P-loop containing nucleotide triphosphate hydrolases"/>
    <property type="match status" value="1"/>
</dbReference>
<sequence>MEAVGAVANIIAVVDLSAKVATLCYRYSQEVSSARADIERLRRQAEHLEVTLNAAKTLVERRNSSSFSISAAIIKAFDTCRTDLEYVLKRLDPNPLRTAMRRYGLRSLKWPFKSKEIDRLLTELKSYENTISVGLQLDQSGMLESIKEGVDRLQLRPTEDDMAYKKHHLMVPFTPDPDFVHRSSIEDWMKDQFDRPSQRMALVGMGGFGKSKLAIQFGHQVFADPGSSVFWVHGGNKAAFEESYRALADLLDLPRRHESEVNILALVRDWLQRDDIHPWFMIVDNADDGKVFFSGEDTLYSYLPKSTKGKVLVTSRSLDTAHRLIGNTKMIHRIQNMAEDQALELLQSLLETKADENDARDLVHALDFIPLAVKQAAAYINRRYPRVNAKSYLEDFFKSERRKVNLLLSDKGDLDRQAGVSNSVVVTWQVTFKQIRDEHPSAANLLSLMSQFQPQNIPEFMLQWYDDDFSTDDEEDTDDGGDNVTGRGHDEYDTENEVESEGGSVDGESSSGSDDDSEHEIERIAFEGDLDALRSYSLVDISTEGQFSMHSLIQFCTRQWISELGTSVRWNRLFVKLAARHFPYGDFENWPTCQVLLPHVEPTLSIRPLEQDATDDWAELLKRVSHYFQRVGQYSRAQALAEVSVGARSDVLGQDHFETLESKSTLASILYSQGKLKEAHDLGAEVVKVKKATLGVNHKMTLASMYDLAVVLYGQGRLDEAKTLSTEVLVARQTKLGPNHPNTLQSMADLGQTLRDLGRLQEAERLQRKVLEKRQTTLGHDHPNTLTSMNDLGLTLNDLGRLQEAESLQREVLAKRQATFGYDHPNTLTSMNNLSITLQNLGQLQEAERLQMDELQRCQVALGLYHPDTLISMGNLGLLLRDLGRLQEAEELEVETLGRRKTALGLNHPDTLLSMHNLAYTWHDQARLKEALSLMEDCACLTEGKLGHTHPYTQSSLRALQKWRAEIPLPEEVDEEWELENV</sequence>
<evidence type="ECO:0000256" key="1">
    <source>
        <dbReference type="SAM" id="Coils"/>
    </source>
</evidence>
<dbReference type="EMBL" id="JAOQBH010000011">
    <property type="protein sequence ID" value="KAJ4128988.1"/>
    <property type="molecule type" value="Genomic_DNA"/>
</dbReference>
<keyword evidence="1" id="KW-0175">Coiled coil</keyword>
<protein>
    <recommendedName>
        <fullName evidence="3">NB-ARC domain-containing protein</fullName>
    </recommendedName>
</protein>
<dbReference type="SUPFAM" id="SSF48452">
    <property type="entry name" value="TPR-like"/>
    <property type="match status" value="2"/>
</dbReference>
<dbReference type="InterPro" id="IPR002182">
    <property type="entry name" value="NB-ARC"/>
</dbReference>
<dbReference type="Proteomes" id="UP001152024">
    <property type="component" value="Unassembled WGS sequence"/>
</dbReference>
<reference evidence="4" key="1">
    <citation type="submission" date="2022-09" db="EMBL/GenBank/DDBJ databases">
        <title>Fusarium specimens isolated from Avocado Roots.</title>
        <authorList>
            <person name="Stajich J."/>
            <person name="Roper C."/>
            <person name="Heimlech-Rivalta G."/>
        </authorList>
    </citation>
    <scope>NUCLEOTIDE SEQUENCE</scope>
    <source>
        <strain evidence="4">CF00095</strain>
    </source>
</reference>